<feature type="coiled-coil region" evidence="1">
    <location>
        <begin position="227"/>
        <end position="254"/>
    </location>
</feature>
<comment type="caution">
    <text evidence="2">The sequence shown here is derived from an EMBL/GenBank/DDBJ whole genome shotgun (WGS) entry which is preliminary data.</text>
</comment>
<name>A0ABR2KZL6_9EUKA</name>
<evidence type="ECO:0000313" key="3">
    <source>
        <dbReference type="EMBL" id="KAK8896556.1"/>
    </source>
</evidence>
<reference evidence="2 4" key="1">
    <citation type="submission" date="2024-04" db="EMBL/GenBank/DDBJ databases">
        <title>Tritrichomonas musculus Genome.</title>
        <authorList>
            <person name="Alves-Ferreira E."/>
            <person name="Grigg M."/>
            <person name="Lorenzi H."/>
            <person name="Galac M."/>
        </authorList>
    </citation>
    <scope>NUCLEOTIDE SEQUENCE [LARGE SCALE GENOMIC DNA]</scope>
    <source>
        <strain evidence="2 4">EAF2021</strain>
    </source>
</reference>
<evidence type="ECO:0000256" key="1">
    <source>
        <dbReference type="SAM" id="Coils"/>
    </source>
</evidence>
<evidence type="ECO:0000313" key="2">
    <source>
        <dbReference type="EMBL" id="KAK8896544.1"/>
    </source>
</evidence>
<dbReference type="Proteomes" id="UP001470230">
    <property type="component" value="Unassembled WGS sequence"/>
</dbReference>
<sequence>MSVISRNQTNSLNPLEYIFYTDIITNNEDKAVQEKQNDILKDLLLNEYDAVKYDVELEYNNQFIKDVFTLVNKLPKLLQVSQTKPLEVIFDEIEVRKTDSVEIKKFIRKVNYDMIGYNCNHNAINEKCDKVFINVNDLIESEEYKDYCNFIKKCMLKIYTNIKWFEHEKKNFITNKSNRWHYSNIEELRTELSHIKSVIFKLNAKITEINSKSNKKCSRCEAKQRLYDYSLREIERMRNELQEQEEINRRYDESDYDIETFMKDNYPTVERFLLKDVQQKYQKVFGIKLTFAELTEKIESTKKWKITNVSRTLYVNKL</sequence>
<dbReference type="EMBL" id="JAPFFF010000002">
    <property type="protein sequence ID" value="KAK8896544.1"/>
    <property type="molecule type" value="Genomic_DNA"/>
</dbReference>
<organism evidence="2 4">
    <name type="scientific">Tritrichomonas musculus</name>
    <dbReference type="NCBI Taxonomy" id="1915356"/>
    <lineage>
        <taxon>Eukaryota</taxon>
        <taxon>Metamonada</taxon>
        <taxon>Parabasalia</taxon>
        <taxon>Tritrichomonadida</taxon>
        <taxon>Tritrichomonadidae</taxon>
        <taxon>Tritrichomonas</taxon>
    </lineage>
</organism>
<dbReference type="Pfam" id="PF12943">
    <property type="entry name" value="DUF3839"/>
    <property type="match status" value="1"/>
</dbReference>
<keyword evidence="1" id="KW-0175">Coiled coil</keyword>
<evidence type="ECO:0000313" key="4">
    <source>
        <dbReference type="Proteomes" id="UP001470230"/>
    </source>
</evidence>
<dbReference type="EMBL" id="JAPFFF010000002">
    <property type="protein sequence ID" value="KAK8896556.1"/>
    <property type="molecule type" value="Genomic_DNA"/>
</dbReference>
<protein>
    <submittedName>
        <fullName evidence="2">Uncharacterized protein</fullName>
    </submittedName>
</protein>
<keyword evidence="4" id="KW-1185">Reference proteome</keyword>
<proteinExistence type="predicted"/>
<accession>A0ABR2KZL6</accession>
<gene>
    <name evidence="2" type="ORF">M9Y10_014452</name>
    <name evidence="3" type="ORF">M9Y10_014464</name>
</gene>
<dbReference type="InterPro" id="IPR024365">
    <property type="entry name" value="DUF3839"/>
</dbReference>